<dbReference type="InterPro" id="IPR039425">
    <property type="entry name" value="RNA_pol_sigma-70-like"/>
</dbReference>
<evidence type="ECO:0000256" key="1">
    <source>
        <dbReference type="ARBA" id="ARBA00023015"/>
    </source>
</evidence>
<dbReference type="PANTHER" id="PTHR43133:SF8">
    <property type="entry name" value="RNA POLYMERASE SIGMA FACTOR HI_1459-RELATED"/>
    <property type="match status" value="1"/>
</dbReference>
<evidence type="ECO:0000259" key="5">
    <source>
        <dbReference type="Pfam" id="PF04542"/>
    </source>
</evidence>
<evidence type="ECO:0000313" key="7">
    <source>
        <dbReference type="Proteomes" id="UP000223913"/>
    </source>
</evidence>
<keyword evidence="4" id="KW-0804">Transcription</keyword>
<dbReference type="InterPro" id="IPR013325">
    <property type="entry name" value="RNA_pol_sigma_r2"/>
</dbReference>
<reference evidence="6 7" key="1">
    <citation type="submission" date="2017-10" db="EMBL/GenBank/DDBJ databases">
        <title>The draft genome sequence of Lewinella nigricans NBRC 102662.</title>
        <authorList>
            <person name="Wang K."/>
        </authorList>
    </citation>
    <scope>NUCLEOTIDE SEQUENCE [LARGE SCALE GENOMIC DNA]</scope>
    <source>
        <strain evidence="6 7">NBRC 102662</strain>
    </source>
</reference>
<feature type="domain" description="RNA polymerase sigma-70 region 2" evidence="5">
    <location>
        <begin position="23"/>
        <end position="93"/>
    </location>
</feature>
<comment type="caution">
    <text evidence="6">The sequence shown here is derived from an EMBL/GenBank/DDBJ whole genome shotgun (WGS) entry which is preliminary data.</text>
</comment>
<dbReference type="RefSeq" id="WP_099153941.1">
    <property type="nucleotide sequence ID" value="NZ_PDUD01000038.1"/>
</dbReference>
<gene>
    <name evidence="6" type="ORF">CRP01_30935</name>
</gene>
<dbReference type="GO" id="GO:0016987">
    <property type="term" value="F:sigma factor activity"/>
    <property type="evidence" value="ECO:0007669"/>
    <property type="project" value="UniProtKB-KW"/>
</dbReference>
<accession>A0A2D0N243</accession>
<dbReference type="AlphaFoldDB" id="A0A2D0N243"/>
<proteinExistence type="predicted"/>
<sequence>MNSTQPDFLSIVRSGDAAGLRSIYQEFLPRVARHIMNKGGSFDDAKDVFQDAIIVLYEKARQPDFELTSGFYTFLFGVCRNIWGNRLQKKSRTEVTIPDDAKYKSDTDTEELIFQAEENRLFWDAFKKLGDDCQRLMRLFFEKTKMEEITSLMGYGSVNYTKKRKFVCKEQLVRFVKEDERFEELAHKTG</sequence>
<protein>
    <recommendedName>
        <fullName evidence="5">RNA polymerase sigma-70 region 2 domain-containing protein</fullName>
    </recommendedName>
</protein>
<evidence type="ECO:0000256" key="2">
    <source>
        <dbReference type="ARBA" id="ARBA00023082"/>
    </source>
</evidence>
<dbReference type="InterPro" id="IPR007627">
    <property type="entry name" value="RNA_pol_sigma70_r2"/>
</dbReference>
<dbReference type="OrthoDB" id="1099849at2"/>
<name>A0A2D0N243_FLAN2</name>
<dbReference type="NCBIfam" id="TIGR02937">
    <property type="entry name" value="sigma70-ECF"/>
    <property type="match status" value="1"/>
</dbReference>
<dbReference type="GO" id="GO:0003677">
    <property type="term" value="F:DNA binding"/>
    <property type="evidence" value="ECO:0007669"/>
    <property type="project" value="UniProtKB-KW"/>
</dbReference>
<dbReference type="Proteomes" id="UP000223913">
    <property type="component" value="Unassembled WGS sequence"/>
</dbReference>
<evidence type="ECO:0000256" key="3">
    <source>
        <dbReference type="ARBA" id="ARBA00023125"/>
    </source>
</evidence>
<organism evidence="6 7">
    <name type="scientific">Flavilitoribacter nigricans (strain ATCC 23147 / DSM 23189 / NBRC 102662 / NCIMB 1420 / SS-2)</name>
    <name type="common">Lewinella nigricans</name>
    <dbReference type="NCBI Taxonomy" id="1122177"/>
    <lineage>
        <taxon>Bacteria</taxon>
        <taxon>Pseudomonadati</taxon>
        <taxon>Bacteroidota</taxon>
        <taxon>Saprospiria</taxon>
        <taxon>Saprospirales</taxon>
        <taxon>Lewinellaceae</taxon>
        <taxon>Flavilitoribacter</taxon>
    </lineage>
</organism>
<keyword evidence="7" id="KW-1185">Reference proteome</keyword>
<dbReference type="GO" id="GO:0006352">
    <property type="term" value="P:DNA-templated transcription initiation"/>
    <property type="evidence" value="ECO:0007669"/>
    <property type="project" value="InterPro"/>
</dbReference>
<evidence type="ECO:0000256" key="4">
    <source>
        <dbReference type="ARBA" id="ARBA00023163"/>
    </source>
</evidence>
<dbReference type="Gene3D" id="1.10.1740.10">
    <property type="match status" value="1"/>
</dbReference>
<dbReference type="SUPFAM" id="SSF88946">
    <property type="entry name" value="Sigma2 domain of RNA polymerase sigma factors"/>
    <property type="match status" value="1"/>
</dbReference>
<evidence type="ECO:0000313" key="6">
    <source>
        <dbReference type="EMBL" id="PHN02612.1"/>
    </source>
</evidence>
<dbReference type="InterPro" id="IPR014284">
    <property type="entry name" value="RNA_pol_sigma-70_dom"/>
</dbReference>
<keyword evidence="2" id="KW-0731">Sigma factor</keyword>
<dbReference type="EMBL" id="PDUD01000038">
    <property type="protein sequence ID" value="PHN02612.1"/>
    <property type="molecule type" value="Genomic_DNA"/>
</dbReference>
<keyword evidence="1" id="KW-0805">Transcription regulation</keyword>
<dbReference type="Pfam" id="PF04542">
    <property type="entry name" value="Sigma70_r2"/>
    <property type="match status" value="1"/>
</dbReference>
<keyword evidence="3" id="KW-0238">DNA-binding</keyword>
<dbReference type="PANTHER" id="PTHR43133">
    <property type="entry name" value="RNA POLYMERASE ECF-TYPE SIGMA FACTO"/>
    <property type="match status" value="1"/>
</dbReference>